<protein>
    <submittedName>
        <fullName evidence="1">Uncharacterized protein</fullName>
    </submittedName>
</protein>
<gene>
    <name evidence="1" type="ORF">SIID45300_00921</name>
</gene>
<dbReference type="Proteomes" id="UP001628193">
    <property type="component" value="Unassembled WGS sequence"/>
</dbReference>
<organism evidence="1 2">
    <name type="scientific">Candidatus Magnetaquiglobus chichijimensis</name>
    <dbReference type="NCBI Taxonomy" id="3141448"/>
    <lineage>
        <taxon>Bacteria</taxon>
        <taxon>Pseudomonadati</taxon>
        <taxon>Pseudomonadota</taxon>
        <taxon>Magnetococcia</taxon>
        <taxon>Magnetococcales</taxon>
        <taxon>Candidatus Magnetaquicoccaceae</taxon>
        <taxon>Candidatus Magnetaquiglobus</taxon>
    </lineage>
</organism>
<dbReference type="RefSeq" id="WP_420904337.1">
    <property type="nucleotide sequence ID" value="NZ_BAAFGK010000004.1"/>
</dbReference>
<proteinExistence type="predicted"/>
<dbReference type="EMBL" id="BAAFGK010000004">
    <property type="protein sequence ID" value="GAB0056613.1"/>
    <property type="molecule type" value="Genomic_DNA"/>
</dbReference>
<evidence type="ECO:0000313" key="1">
    <source>
        <dbReference type="EMBL" id="GAB0056613.1"/>
    </source>
</evidence>
<comment type="caution">
    <text evidence="1">The sequence shown here is derived from an EMBL/GenBank/DDBJ whole genome shotgun (WGS) entry which is preliminary data.</text>
</comment>
<reference evidence="1 2" key="2">
    <citation type="submission" date="2024-09" db="EMBL/GenBank/DDBJ databases">
        <title>Draft genome sequence of Candidatus Magnetaquicoccaceae bacterium FCR-1.</title>
        <authorList>
            <person name="Shimoshige H."/>
            <person name="Shimamura S."/>
            <person name="Taoka A."/>
            <person name="Kobayashi H."/>
            <person name="Maekawa T."/>
        </authorList>
    </citation>
    <scope>NUCLEOTIDE SEQUENCE [LARGE SCALE GENOMIC DNA]</scope>
    <source>
        <strain evidence="1 2">FCR-1</strain>
    </source>
</reference>
<reference evidence="1 2" key="1">
    <citation type="submission" date="2024-05" db="EMBL/GenBank/DDBJ databases">
        <authorList>
            <consortium name="Candidatus Magnetaquicoccaceae bacterium FCR-1 genome sequencing consortium"/>
            <person name="Shimoshige H."/>
            <person name="Shimamura S."/>
            <person name="Taoka A."/>
            <person name="Kobayashi H."/>
            <person name="Maekawa T."/>
        </authorList>
    </citation>
    <scope>NUCLEOTIDE SEQUENCE [LARGE SCALE GENOMIC DNA]</scope>
    <source>
        <strain evidence="1 2">FCR-1</strain>
    </source>
</reference>
<accession>A0ABQ0C6V1</accession>
<sequence length="70" mass="7823">MNTPSICHDTSASCPDEREFLARRLFEPCDMDPGPLMEQGPWNPAPPHPAPDELLTTLANGLKKFQISCW</sequence>
<name>A0ABQ0C6V1_9PROT</name>
<evidence type="ECO:0000313" key="2">
    <source>
        <dbReference type="Proteomes" id="UP001628193"/>
    </source>
</evidence>
<keyword evidence="2" id="KW-1185">Reference proteome</keyword>